<dbReference type="AlphaFoldDB" id="A0A5A8C157"/>
<evidence type="ECO:0000256" key="1">
    <source>
        <dbReference type="SAM" id="MobiDB-lite"/>
    </source>
</evidence>
<gene>
    <name evidence="2" type="ORF">FNF29_08098</name>
</gene>
<evidence type="ECO:0000313" key="3">
    <source>
        <dbReference type="Proteomes" id="UP000323011"/>
    </source>
</evidence>
<protein>
    <submittedName>
        <fullName evidence="2">Uncharacterized protein</fullName>
    </submittedName>
</protein>
<feature type="region of interest" description="Disordered" evidence="1">
    <location>
        <begin position="203"/>
        <end position="226"/>
    </location>
</feature>
<name>A0A5A8C157_CAFRO</name>
<accession>A0A5A8C157</accession>
<reference evidence="2 3" key="1">
    <citation type="submission" date="2019-07" db="EMBL/GenBank/DDBJ databases">
        <title>Genomes of Cafeteria roenbergensis.</title>
        <authorList>
            <person name="Fischer M.G."/>
            <person name="Hackl T."/>
            <person name="Roman M."/>
        </authorList>
    </citation>
    <scope>NUCLEOTIDE SEQUENCE [LARGE SCALE GENOMIC DNA]</scope>
    <source>
        <strain evidence="2 3">BVI</strain>
    </source>
</reference>
<sequence length="226" mass="22338">MGNGPSGMPSTAIGAMSALVSFDRDGLIDFHGSLCRAASHGGAKDAVSRQVVVASAVAAGWAPADSSLAEQLAVALASPSGFGPPEQLCAALALMVPGDTERRLSLAFEAAAAFQTPHGSPVPVSRLKEALAWLATALAAFADAVPHEEAMLAAHKCLDDAAARSGGSSLQCDAAATAVCALPAMAELLAAATARTEARVPSGFAPGAAAGPGPQPASGSAVEWTR</sequence>
<organism evidence="2 3">
    <name type="scientific">Cafeteria roenbergensis</name>
    <name type="common">Marine flagellate</name>
    <dbReference type="NCBI Taxonomy" id="33653"/>
    <lineage>
        <taxon>Eukaryota</taxon>
        <taxon>Sar</taxon>
        <taxon>Stramenopiles</taxon>
        <taxon>Bigyra</taxon>
        <taxon>Opalozoa</taxon>
        <taxon>Bicosoecida</taxon>
        <taxon>Cafeteriaceae</taxon>
        <taxon>Cafeteria</taxon>
    </lineage>
</organism>
<keyword evidence="3" id="KW-1185">Reference proteome</keyword>
<evidence type="ECO:0000313" key="2">
    <source>
        <dbReference type="EMBL" id="KAA0146367.1"/>
    </source>
</evidence>
<comment type="caution">
    <text evidence="2">The sequence shown here is derived from an EMBL/GenBank/DDBJ whole genome shotgun (WGS) entry which is preliminary data.</text>
</comment>
<proteinExistence type="predicted"/>
<dbReference type="EMBL" id="VLTN01000090">
    <property type="protein sequence ID" value="KAA0146367.1"/>
    <property type="molecule type" value="Genomic_DNA"/>
</dbReference>
<dbReference type="Proteomes" id="UP000323011">
    <property type="component" value="Unassembled WGS sequence"/>
</dbReference>